<reference evidence="13 14" key="1">
    <citation type="submission" date="2019-05" db="EMBL/GenBank/DDBJ databases">
        <title>Mikania micrantha, genome provides insights into the molecular mechanism of rapid growth.</title>
        <authorList>
            <person name="Liu B."/>
        </authorList>
    </citation>
    <scope>NUCLEOTIDE SEQUENCE [LARGE SCALE GENOMIC DNA]</scope>
    <source>
        <strain evidence="13">NLD-2019</strain>
        <tissue evidence="13">Leaf</tissue>
    </source>
</reference>
<evidence type="ECO:0000313" key="13">
    <source>
        <dbReference type="EMBL" id="KAD2804426.1"/>
    </source>
</evidence>
<evidence type="ECO:0000256" key="3">
    <source>
        <dbReference type="ARBA" id="ARBA00004721"/>
    </source>
</evidence>
<keyword evidence="5 11" id="KW-0349">Heme</keyword>
<keyword evidence="10" id="KW-0472">Membrane</keyword>
<dbReference type="FunFam" id="1.10.630.10:FF:000011">
    <property type="entry name" value="Cytochrome P450 83B1"/>
    <property type="match status" value="1"/>
</dbReference>
<evidence type="ECO:0000256" key="5">
    <source>
        <dbReference type="ARBA" id="ARBA00022617"/>
    </source>
</evidence>
<evidence type="ECO:0000256" key="11">
    <source>
        <dbReference type="PIRSR" id="PIRSR602401-1"/>
    </source>
</evidence>
<comment type="similarity">
    <text evidence="4 12">Belongs to the cytochrome P450 family.</text>
</comment>
<dbReference type="InterPro" id="IPR002401">
    <property type="entry name" value="Cyt_P450_E_grp-I"/>
</dbReference>
<keyword evidence="7 12" id="KW-0560">Oxidoreductase</keyword>
<evidence type="ECO:0000256" key="7">
    <source>
        <dbReference type="ARBA" id="ARBA00023002"/>
    </source>
</evidence>
<dbReference type="OrthoDB" id="2789670at2759"/>
<evidence type="ECO:0000256" key="10">
    <source>
        <dbReference type="ARBA" id="ARBA00023136"/>
    </source>
</evidence>
<evidence type="ECO:0000313" key="14">
    <source>
        <dbReference type="Proteomes" id="UP000326396"/>
    </source>
</evidence>
<dbReference type="EMBL" id="SZYD01000018">
    <property type="protein sequence ID" value="KAD2804426.1"/>
    <property type="molecule type" value="Genomic_DNA"/>
</dbReference>
<dbReference type="GO" id="GO:0016712">
    <property type="term" value="F:oxidoreductase activity, acting on paired donors, with incorporation or reduction of molecular oxygen, reduced flavin or flavoprotein as one donor, and incorporation of one atom of oxygen"/>
    <property type="evidence" value="ECO:0007669"/>
    <property type="project" value="UniProtKB-ARBA"/>
</dbReference>
<evidence type="ECO:0000256" key="8">
    <source>
        <dbReference type="ARBA" id="ARBA00023004"/>
    </source>
</evidence>
<dbReference type="Pfam" id="PF00067">
    <property type="entry name" value="p450"/>
    <property type="match status" value="1"/>
</dbReference>
<dbReference type="GO" id="GO:0016020">
    <property type="term" value="C:membrane"/>
    <property type="evidence" value="ECO:0007669"/>
    <property type="project" value="UniProtKB-SubCell"/>
</dbReference>
<protein>
    <recommendedName>
        <fullName evidence="15">Cytochrome P450</fullName>
    </recommendedName>
</protein>
<keyword evidence="6 11" id="KW-0479">Metal-binding</keyword>
<comment type="subcellular location">
    <subcellularLocation>
        <location evidence="2">Membrane</location>
    </subcellularLocation>
</comment>
<evidence type="ECO:0000256" key="4">
    <source>
        <dbReference type="ARBA" id="ARBA00010617"/>
    </source>
</evidence>
<dbReference type="InterPro" id="IPR001128">
    <property type="entry name" value="Cyt_P450"/>
</dbReference>
<evidence type="ECO:0000256" key="12">
    <source>
        <dbReference type="RuleBase" id="RU000461"/>
    </source>
</evidence>
<dbReference type="InterPro" id="IPR036396">
    <property type="entry name" value="Cyt_P450_sf"/>
</dbReference>
<feature type="binding site" description="axial binding residue" evidence="11">
    <location>
        <position position="445"/>
    </location>
    <ligand>
        <name>heme</name>
        <dbReference type="ChEBI" id="CHEBI:30413"/>
    </ligand>
    <ligandPart>
        <name>Fe</name>
        <dbReference type="ChEBI" id="CHEBI:18248"/>
    </ligandPart>
</feature>
<dbReference type="Gene3D" id="1.10.630.10">
    <property type="entry name" value="Cytochrome P450"/>
    <property type="match status" value="1"/>
</dbReference>
<evidence type="ECO:0000256" key="6">
    <source>
        <dbReference type="ARBA" id="ARBA00022723"/>
    </source>
</evidence>
<dbReference type="InterPro" id="IPR017972">
    <property type="entry name" value="Cyt_P450_CS"/>
</dbReference>
<keyword evidence="9 12" id="KW-0503">Monooxygenase</keyword>
<sequence>MYPLTVAVILLVLTGIFLRRWRSTHLRPNKLPPGPLPLPVIGSLHLLGNLPHRSLHKLAQKYGPIMSIRLGSVPFVIVSSPDAAKLFLGTHDAVFASRPEIQAAKYLSYDNKGMTFSEYGPYWRSVRKFCTVELLSATKISGFAGMRREEIGLMVQEMKGASMVQKVVNLSETVSSVIEGMVCRMLFGKKNDERFVFKTVIDKSMEATGTFNLADYVPMLAPFDLQGLTKRLKSLSKELDDMFEILIDEHEKHNQTFDYSPNRDQMDFIDILLSLKQQYSNTHDELSYTIDRPKMKAILLDMVAGAIDTAKTSIEWILSVLIKHPRVMNELQKELKTMVGDKQLVEETDLIKLRYLNMVVKETLRLYPVAPLLVPHQSMANITINGYNIPKKTRVLVNYWAFGRDPKVWSDNWEEFLPERFLDNETDYRGHDFKLIQFGIGRRGCPGMNLGLLNIGLVVSNLVHLFDWELPNGMSPSDLDMNEKFGLTTPRATIAQMACPHKEIMNLLSINEVSRATAELVETEKGFDCIEVDFIITMTEFPDSLENESLITKHKEMFKIGFDNMLDWFYNKHLKFEYENEMTPIIDVFNRIVAYYSIVKYMRGFKKVSSLKLLRTWVFLGLKADQKSAHAGLDNAGAAACTC</sequence>
<comment type="caution">
    <text evidence="13">The sequence shown here is derived from an EMBL/GenBank/DDBJ whole genome shotgun (WGS) entry which is preliminary data.</text>
</comment>
<dbReference type="GO" id="GO:0005506">
    <property type="term" value="F:iron ion binding"/>
    <property type="evidence" value="ECO:0007669"/>
    <property type="project" value="InterPro"/>
</dbReference>
<dbReference type="PROSITE" id="PS00086">
    <property type="entry name" value="CYTOCHROME_P450"/>
    <property type="match status" value="1"/>
</dbReference>
<dbReference type="PRINTS" id="PR00385">
    <property type="entry name" value="P450"/>
</dbReference>
<comment type="pathway">
    <text evidence="3">Secondary metabolite biosynthesis; terpenoid biosynthesis.</text>
</comment>
<evidence type="ECO:0000256" key="9">
    <source>
        <dbReference type="ARBA" id="ARBA00023033"/>
    </source>
</evidence>
<dbReference type="GO" id="GO:0051762">
    <property type="term" value="P:sesquiterpene biosynthetic process"/>
    <property type="evidence" value="ECO:0007669"/>
    <property type="project" value="UniProtKB-ARBA"/>
</dbReference>
<dbReference type="PRINTS" id="PR00463">
    <property type="entry name" value="EP450I"/>
</dbReference>
<proteinExistence type="inferred from homology"/>
<gene>
    <name evidence="13" type="ORF">E3N88_37803</name>
</gene>
<comment type="cofactor">
    <cofactor evidence="1 11">
        <name>heme</name>
        <dbReference type="ChEBI" id="CHEBI:30413"/>
    </cofactor>
</comment>
<evidence type="ECO:0000256" key="1">
    <source>
        <dbReference type="ARBA" id="ARBA00001971"/>
    </source>
</evidence>
<dbReference type="SUPFAM" id="SSF48264">
    <property type="entry name" value="Cytochrome P450"/>
    <property type="match status" value="1"/>
</dbReference>
<keyword evidence="8 11" id="KW-0408">Iron</keyword>
<dbReference type="GO" id="GO:0020037">
    <property type="term" value="F:heme binding"/>
    <property type="evidence" value="ECO:0007669"/>
    <property type="project" value="InterPro"/>
</dbReference>
<name>A0A5N6LS55_9ASTR</name>
<evidence type="ECO:0000256" key="2">
    <source>
        <dbReference type="ARBA" id="ARBA00004370"/>
    </source>
</evidence>
<dbReference type="PANTHER" id="PTHR47943">
    <property type="entry name" value="CYTOCHROME P450 93A3-LIKE"/>
    <property type="match status" value="1"/>
</dbReference>
<accession>A0A5N6LS55</accession>
<keyword evidence="14" id="KW-1185">Reference proteome</keyword>
<dbReference type="CDD" id="cd11072">
    <property type="entry name" value="CYP71-like"/>
    <property type="match status" value="1"/>
</dbReference>
<evidence type="ECO:0008006" key="15">
    <source>
        <dbReference type="Google" id="ProtNLM"/>
    </source>
</evidence>
<dbReference type="Proteomes" id="UP000326396">
    <property type="component" value="Linkage Group LG8"/>
</dbReference>
<dbReference type="AlphaFoldDB" id="A0A5N6LS55"/>
<organism evidence="13 14">
    <name type="scientific">Mikania micrantha</name>
    <name type="common">bitter vine</name>
    <dbReference type="NCBI Taxonomy" id="192012"/>
    <lineage>
        <taxon>Eukaryota</taxon>
        <taxon>Viridiplantae</taxon>
        <taxon>Streptophyta</taxon>
        <taxon>Embryophyta</taxon>
        <taxon>Tracheophyta</taxon>
        <taxon>Spermatophyta</taxon>
        <taxon>Magnoliopsida</taxon>
        <taxon>eudicotyledons</taxon>
        <taxon>Gunneridae</taxon>
        <taxon>Pentapetalae</taxon>
        <taxon>asterids</taxon>
        <taxon>campanulids</taxon>
        <taxon>Asterales</taxon>
        <taxon>Asteraceae</taxon>
        <taxon>Asteroideae</taxon>
        <taxon>Heliantheae alliance</taxon>
        <taxon>Eupatorieae</taxon>
        <taxon>Mikania</taxon>
    </lineage>
</organism>
<dbReference type="PANTHER" id="PTHR47943:SF2">
    <property type="entry name" value="CYTOCHROME P450"/>
    <property type="match status" value="1"/>
</dbReference>